<evidence type="ECO:0000313" key="3">
    <source>
        <dbReference type="EMBL" id="MEY8661368.1"/>
    </source>
</evidence>
<dbReference type="Gene3D" id="3.40.50.720">
    <property type="entry name" value="NAD(P)-binding Rossmann-like Domain"/>
    <property type="match status" value="1"/>
</dbReference>
<dbReference type="InterPro" id="IPR051122">
    <property type="entry name" value="SDR_DHRS6-like"/>
</dbReference>
<protein>
    <submittedName>
        <fullName evidence="3">3-oxoacyl-ACP reductase</fullName>
        <ecNumber evidence="3">1.1.1.100</ecNumber>
    </submittedName>
</protein>
<dbReference type="EMBL" id="JBCLUF010000001">
    <property type="protein sequence ID" value="MEY8661368.1"/>
    <property type="molecule type" value="Genomic_DNA"/>
</dbReference>
<dbReference type="CDD" id="cd05233">
    <property type="entry name" value="SDR_c"/>
    <property type="match status" value="1"/>
</dbReference>
<dbReference type="PANTHER" id="PTHR43477:SF1">
    <property type="entry name" value="DIHYDROANTICAPSIN 7-DEHYDROGENASE"/>
    <property type="match status" value="1"/>
</dbReference>
<evidence type="ECO:0000313" key="4">
    <source>
        <dbReference type="Proteomes" id="UP001565236"/>
    </source>
</evidence>
<dbReference type="RefSeq" id="WP_369939811.1">
    <property type="nucleotide sequence ID" value="NZ_JBCLUF010000001.1"/>
</dbReference>
<reference evidence="3 4" key="1">
    <citation type="submission" date="2024-03" db="EMBL/GenBank/DDBJ databases">
        <title>Mouse gut bacterial collection (mGBC) of GemPharmatech.</title>
        <authorList>
            <person name="He Y."/>
            <person name="Dong L."/>
            <person name="Wu D."/>
            <person name="Gao X."/>
            <person name="Lin Z."/>
        </authorList>
    </citation>
    <scope>NUCLEOTIDE SEQUENCE [LARGE SCALE GENOMIC DNA]</scope>
    <source>
        <strain evidence="3 4">15-30</strain>
    </source>
</reference>
<accession>A0ABV4DLL5</accession>
<evidence type="ECO:0000256" key="1">
    <source>
        <dbReference type="ARBA" id="ARBA00006484"/>
    </source>
</evidence>
<gene>
    <name evidence="3" type="ORF">AALT52_00460</name>
</gene>
<organism evidence="3 4">
    <name type="scientific">Ligilactobacillus faecis</name>
    <dbReference type="NCBI Taxonomy" id="762833"/>
    <lineage>
        <taxon>Bacteria</taxon>
        <taxon>Bacillati</taxon>
        <taxon>Bacillota</taxon>
        <taxon>Bacilli</taxon>
        <taxon>Lactobacillales</taxon>
        <taxon>Lactobacillaceae</taxon>
        <taxon>Ligilactobacillus</taxon>
    </lineage>
</organism>
<comment type="caution">
    <text evidence="3">The sequence shown here is derived from an EMBL/GenBank/DDBJ whole genome shotgun (WGS) entry which is preliminary data.</text>
</comment>
<dbReference type="NCBIfam" id="NF005118">
    <property type="entry name" value="PRK06550.1"/>
    <property type="match status" value="1"/>
</dbReference>
<name>A0ABV4DLL5_9LACO</name>
<dbReference type="GO" id="GO:0004316">
    <property type="term" value="F:3-oxoacyl-[acyl-carrier-protein] reductase (NADPH) activity"/>
    <property type="evidence" value="ECO:0007669"/>
    <property type="project" value="UniProtKB-EC"/>
</dbReference>
<keyword evidence="2 3" id="KW-0560">Oxidoreductase</keyword>
<sequence length="252" mass="27382">MRQYPEFATKIVVGTGVASGIGLAQAQAFLQNGALFFGADLQETKDLHTLQQSYPTAFHFFKCDVRKKDELQAFAREVLQKAGQVDILLNTAGILDAYRPTLETSEELWDDIFNTNLKSIFLLTNEFLPTMLAQKRGTIINMASIAGLVAGGGGAAYTASKHAIIGYTKQLDLDYAPVIRANCLAPGAIKTPMNQADFLGEALMAKEVAQETPAKRWAQPEEVAQATLFLASQAADYIHGVTLPLDGGWLEK</sequence>
<dbReference type="PRINTS" id="PR00080">
    <property type="entry name" value="SDRFAMILY"/>
</dbReference>
<comment type="similarity">
    <text evidence="1">Belongs to the short-chain dehydrogenases/reductases (SDR) family.</text>
</comment>
<dbReference type="InterPro" id="IPR036291">
    <property type="entry name" value="NAD(P)-bd_dom_sf"/>
</dbReference>
<dbReference type="Pfam" id="PF13561">
    <property type="entry name" value="adh_short_C2"/>
    <property type="match status" value="1"/>
</dbReference>
<dbReference type="InterPro" id="IPR002347">
    <property type="entry name" value="SDR_fam"/>
</dbReference>
<evidence type="ECO:0000256" key="2">
    <source>
        <dbReference type="ARBA" id="ARBA00023002"/>
    </source>
</evidence>
<dbReference type="SUPFAM" id="SSF51735">
    <property type="entry name" value="NAD(P)-binding Rossmann-fold domains"/>
    <property type="match status" value="1"/>
</dbReference>
<dbReference type="Proteomes" id="UP001565236">
    <property type="component" value="Unassembled WGS sequence"/>
</dbReference>
<dbReference type="PRINTS" id="PR00081">
    <property type="entry name" value="GDHRDH"/>
</dbReference>
<proteinExistence type="inferred from homology"/>
<keyword evidence="4" id="KW-1185">Reference proteome</keyword>
<dbReference type="PANTHER" id="PTHR43477">
    <property type="entry name" value="DIHYDROANTICAPSIN 7-DEHYDROGENASE"/>
    <property type="match status" value="1"/>
</dbReference>
<dbReference type="EC" id="1.1.1.100" evidence="3"/>